<feature type="signal peptide" evidence="1">
    <location>
        <begin position="1"/>
        <end position="24"/>
    </location>
</feature>
<accession>A0A8H6KQV0</accession>
<dbReference type="EMBL" id="WIGO01000041">
    <property type="protein sequence ID" value="KAF6835286.1"/>
    <property type="molecule type" value="Genomic_DNA"/>
</dbReference>
<dbReference type="Pfam" id="PF23584">
    <property type="entry name" value="DUF7136"/>
    <property type="match status" value="1"/>
</dbReference>
<comment type="caution">
    <text evidence="3">The sequence shown here is derived from an EMBL/GenBank/DDBJ whole genome shotgun (WGS) entry which is preliminary data.</text>
</comment>
<sequence length="284" mass="31204">MHAVPRAVWALVAWIAYLGPIADGAGVVDIGLVYPLANETYEPTDRFPVVFAIQNPELARNLDTYIWFKFENHSDPSVFSWDLITRGSFLLRPSNFTDHGSEPMLLWTHQKIDGEGPVWMWWAPAWYECDETGAKVDSKWIGNRTAGNFLTKFEVRRGGRKADLVAATARDDDEECAGQGVTINVTDRTHEVSRFGEPGPVTCAVVDLSSPTPASNPCRVTIDQAAVESKEAADLEERCRNLTGNKPPECPDENLAAWKLGVPGFTSLAAALGAAAFLVICQIR</sequence>
<dbReference type="AlphaFoldDB" id="A0A8H6KQV0"/>
<keyword evidence="4" id="KW-1185">Reference proteome</keyword>
<feature type="domain" description="DUF7136" evidence="2">
    <location>
        <begin position="25"/>
        <end position="246"/>
    </location>
</feature>
<proteinExistence type="predicted"/>
<feature type="chain" id="PRO_5034623761" description="DUF7136 domain-containing protein" evidence="1">
    <location>
        <begin position="25"/>
        <end position="284"/>
    </location>
</feature>
<keyword evidence="1" id="KW-0732">Signal</keyword>
<gene>
    <name evidence="3" type="ORF">CPLU01_04366</name>
</gene>
<dbReference type="InterPro" id="IPR055560">
    <property type="entry name" value="DUF7136"/>
</dbReference>
<evidence type="ECO:0000313" key="3">
    <source>
        <dbReference type="EMBL" id="KAF6835286.1"/>
    </source>
</evidence>
<reference evidence="3" key="1">
    <citation type="journal article" date="2020" name="Phytopathology">
        <title>Genome Sequence Resources of Colletotrichum truncatum, C. plurivorum, C. musicola, and C. sojae: Four Species Pathogenic to Soybean (Glycine max).</title>
        <authorList>
            <person name="Rogerio F."/>
            <person name="Boufleur T.R."/>
            <person name="Ciampi-Guillardi M."/>
            <person name="Sukno S.A."/>
            <person name="Thon M.R."/>
            <person name="Massola Junior N.S."/>
            <person name="Baroncelli R."/>
        </authorList>
    </citation>
    <scope>NUCLEOTIDE SEQUENCE</scope>
    <source>
        <strain evidence="3">LFN00145</strain>
    </source>
</reference>
<evidence type="ECO:0000256" key="1">
    <source>
        <dbReference type="SAM" id="SignalP"/>
    </source>
</evidence>
<protein>
    <recommendedName>
        <fullName evidence="2">DUF7136 domain-containing protein</fullName>
    </recommendedName>
</protein>
<evidence type="ECO:0000259" key="2">
    <source>
        <dbReference type="Pfam" id="PF23584"/>
    </source>
</evidence>
<dbReference type="Proteomes" id="UP000654918">
    <property type="component" value="Unassembled WGS sequence"/>
</dbReference>
<evidence type="ECO:0000313" key="4">
    <source>
        <dbReference type="Proteomes" id="UP000654918"/>
    </source>
</evidence>
<name>A0A8H6KQV0_9PEZI</name>
<organism evidence="3 4">
    <name type="scientific">Colletotrichum plurivorum</name>
    <dbReference type="NCBI Taxonomy" id="2175906"/>
    <lineage>
        <taxon>Eukaryota</taxon>
        <taxon>Fungi</taxon>
        <taxon>Dikarya</taxon>
        <taxon>Ascomycota</taxon>
        <taxon>Pezizomycotina</taxon>
        <taxon>Sordariomycetes</taxon>
        <taxon>Hypocreomycetidae</taxon>
        <taxon>Glomerellales</taxon>
        <taxon>Glomerellaceae</taxon>
        <taxon>Colletotrichum</taxon>
        <taxon>Colletotrichum orchidearum species complex</taxon>
    </lineage>
</organism>